<organism evidence="1">
    <name type="scientific">Burkholderia sp. M701</name>
    <dbReference type="NCBI Taxonomy" id="326454"/>
    <lineage>
        <taxon>Bacteria</taxon>
        <taxon>Pseudomonadati</taxon>
        <taxon>Pseudomonadota</taxon>
        <taxon>Betaproteobacteria</taxon>
        <taxon>Burkholderiales</taxon>
        <taxon>Burkholderiaceae</taxon>
        <taxon>Burkholderia</taxon>
    </lineage>
</organism>
<dbReference type="AlphaFoldDB" id="V5YN19"/>
<name>V5YN19_9BURK</name>
<sequence>MNHPCVSRVTFTSGQYITGNASTTFDAVALAISGGGTVLRSRTVLLVEVVEHADQLIPFGELCSFVEQRFERLVCAVPTLSAPEIESQVQKEIAWQRLMEVYAERVRMPKYNMQPSVMSATDERDGAKILREVLPGLTRGEHKALAAVHEDMAKHCQQSWDALVDVASLETFGRPFGSCDYRISGIARDEYPDVRKEQLRTLAHGASRHKRAARAHAYLATSRLLPH</sequence>
<accession>V5YN19</accession>
<reference evidence="1" key="1">
    <citation type="journal article" date="2014" name="Microbiology">
        <title>A 2,4-dichlorophenoxyacetic acid degradation plasmid pM7012 discloses distribution of an unclassified megaplasmid group across bacterial species.</title>
        <authorList>
            <person name="Sakai Y."/>
            <person name="Ogawa N."/>
            <person name="Shimomura Y."/>
            <person name="Fujii T."/>
        </authorList>
    </citation>
    <scope>NUCLEOTIDE SEQUENCE</scope>
    <source>
        <strain evidence="1">M701</strain>
    </source>
</reference>
<keyword evidence="1" id="KW-0614">Plasmid</keyword>
<dbReference type="RefSeq" id="WP_023842345.1">
    <property type="nucleotide sequence ID" value="NC_022995.1"/>
</dbReference>
<protein>
    <submittedName>
        <fullName evidence="1">Uncharacterized protein</fullName>
    </submittedName>
</protein>
<reference evidence="1" key="2">
    <citation type="submission" date="2024-06" db="EMBL/GenBank/DDBJ databases">
        <authorList>
            <person name="Sakai Y."/>
            <person name="Fujii T."/>
        </authorList>
    </citation>
    <scope>NUCLEOTIDE SEQUENCE</scope>
    <source>
        <strain evidence="1">M701</strain>
        <plasmid evidence="1">pM7012</plasmid>
    </source>
</reference>
<geneLocation type="plasmid" evidence="1">
    <name>pM7012</name>
</geneLocation>
<evidence type="ECO:0000313" key="1">
    <source>
        <dbReference type="EMBL" id="BAO18802.1"/>
    </source>
</evidence>
<dbReference type="EMBL" id="AB853026">
    <property type="protein sequence ID" value="BAO18802.1"/>
    <property type="molecule type" value="Genomic_DNA"/>
</dbReference>
<proteinExistence type="predicted"/>